<name>A0A1H9HD43_9PSED</name>
<proteinExistence type="predicted"/>
<keyword evidence="1" id="KW-0732">Signal</keyword>
<dbReference type="Pfam" id="PF10976">
    <property type="entry name" value="DUF2790"/>
    <property type="match status" value="1"/>
</dbReference>
<dbReference type="Gene3D" id="2.30.140.50">
    <property type="entry name" value="Protein of unknown function DUF2790"/>
    <property type="match status" value="1"/>
</dbReference>
<accession>A0A1H9HD43</accession>
<reference evidence="2 3" key="1">
    <citation type="submission" date="2016-10" db="EMBL/GenBank/DDBJ databases">
        <authorList>
            <person name="de Groot N.N."/>
        </authorList>
    </citation>
    <scope>NUCLEOTIDE SEQUENCE [LARGE SCALE GENOMIC DNA]</scope>
    <source>
        <strain evidence="2 3">LMG 27941</strain>
    </source>
</reference>
<gene>
    <name evidence="2" type="ORF">SAMN05216230_103197</name>
</gene>
<dbReference type="EMBL" id="FOEQ01000003">
    <property type="protein sequence ID" value="SEQ60116.1"/>
    <property type="molecule type" value="Genomic_DNA"/>
</dbReference>
<feature type="chain" id="PRO_5011548600" description="DUF2790 domain-containing protein" evidence="1">
    <location>
        <begin position="22"/>
        <end position="108"/>
    </location>
</feature>
<dbReference type="AlphaFoldDB" id="A0A1H9HD43"/>
<protein>
    <recommendedName>
        <fullName evidence="4">DUF2790 domain-containing protein</fullName>
    </recommendedName>
</protein>
<dbReference type="RefSeq" id="WP_094010860.1">
    <property type="nucleotide sequence ID" value="NZ_DAMCLP010000002.1"/>
</dbReference>
<feature type="signal peptide" evidence="1">
    <location>
        <begin position="1"/>
        <end position="21"/>
    </location>
</feature>
<evidence type="ECO:0000256" key="1">
    <source>
        <dbReference type="SAM" id="SignalP"/>
    </source>
</evidence>
<evidence type="ECO:0000313" key="3">
    <source>
        <dbReference type="Proteomes" id="UP000199221"/>
    </source>
</evidence>
<evidence type="ECO:0008006" key="4">
    <source>
        <dbReference type="Google" id="ProtNLM"/>
    </source>
</evidence>
<sequence>MKTTISAIAAFMLFSALSTNAHSSVLINDDLEQSARKATERYAQSVKKPMPELEDYAYGMDLDVGKLVYVSPSVRYCGNVRSMMTYEDSKGELHMVRYLVKGECINSR</sequence>
<evidence type="ECO:0000313" key="2">
    <source>
        <dbReference type="EMBL" id="SEQ60116.1"/>
    </source>
</evidence>
<dbReference type="Proteomes" id="UP000199221">
    <property type="component" value="Unassembled WGS sequence"/>
</dbReference>
<dbReference type="InterPro" id="IPR021245">
    <property type="entry name" value="DUF2790"/>
</dbReference>
<organism evidence="2 3">
    <name type="scientific">Pseudomonas soli</name>
    <dbReference type="NCBI Taxonomy" id="1306993"/>
    <lineage>
        <taxon>Bacteria</taxon>
        <taxon>Pseudomonadati</taxon>
        <taxon>Pseudomonadota</taxon>
        <taxon>Gammaproteobacteria</taxon>
        <taxon>Pseudomonadales</taxon>
        <taxon>Pseudomonadaceae</taxon>
        <taxon>Pseudomonas</taxon>
    </lineage>
</organism>